<dbReference type="AlphaFoldDB" id="A0A3T0S2A9"/>
<sequence>MVGPDPRRWSSLTPMSAESRAGRDPSRLIHTGQALVDAVVEIPAVPRNGGNTMASSYRQYAGGAVNTLVAAARSGGRATHAGAIGQGPNARLIREVLAAQGVEISAPAVPEADSGVCIVLVEPSGERTFITTTGAERIISVDSLATSDPQPGDAVCVTGYSLVMASTRDPLLEWLSGLPAGVDVVLDPGDVMAGLPAAVHERMRALTTVWTGNLEESRALAGLVAPDAGDLTMAQTLEPCARSLPRGTVVITRDGSNGCAVLADGRLSVVPGFPMEAVDTNGAGDVHTGALLAARLSGTARLGRAAQVDTTAQASGGAQVGGTNRQGGTAQVNGADWEDAARWANAAAAISVTRRGPDTAPGIDEIRVLLES</sequence>
<organism evidence="5 6">
    <name type="scientific">Acidipropionibacterium jensenii</name>
    <dbReference type="NCBI Taxonomy" id="1749"/>
    <lineage>
        <taxon>Bacteria</taxon>
        <taxon>Bacillati</taxon>
        <taxon>Actinomycetota</taxon>
        <taxon>Actinomycetes</taxon>
        <taxon>Propionibacteriales</taxon>
        <taxon>Propionibacteriaceae</taxon>
        <taxon>Acidipropionibacterium</taxon>
    </lineage>
</organism>
<dbReference type="EMBL" id="CP025570">
    <property type="protein sequence ID" value="AZZ40516.1"/>
    <property type="molecule type" value="Genomic_DNA"/>
</dbReference>
<dbReference type="PROSITE" id="PS00584">
    <property type="entry name" value="PFKB_KINASES_2"/>
    <property type="match status" value="1"/>
</dbReference>
<dbReference type="Proteomes" id="UP000285875">
    <property type="component" value="Chromosome"/>
</dbReference>
<name>A0A3T0S2A9_9ACTN</name>
<reference evidence="6" key="1">
    <citation type="submission" date="2017-12" db="EMBL/GenBank/DDBJ databases">
        <title>Whole genome sequencing of Acidipropionibacterium jensenii strains JS279 and JS280.</title>
        <authorList>
            <person name="Deptula P."/>
            <person name="Laine P."/>
            <person name="Smolander O.-P."/>
            <person name="Paulin L."/>
            <person name="Auvinen P."/>
            <person name="Varmanen P."/>
        </authorList>
    </citation>
    <scope>NUCLEOTIDE SEQUENCE [LARGE SCALE GENOMIC DNA]</scope>
    <source>
        <strain evidence="6">JS280</strain>
    </source>
</reference>
<dbReference type="Gene3D" id="3.40.1190.20">
    <property type="match status" value="2"/>
</dbReference>
<evidence type="ECO:0000259" key="4">
    <source>
        <dbReference type="Pfam" id="PF00294"/>
    </source>
</evidence>
<accession>A0A3T0S2A9</accession>
<dbReference type="PANTHER" id="PTHR10584:SF166">
    <property type="entry name" value="RIBOKINASE"/>
    <property type="match status" value="1"/>
</dbReference>
<dbReference type="KEGG" id="aji:C0Z10_13090"/>
<gene>
    <name evidence="5" type="ORF">C0Z10_13090</name>
</gene>
<evidence type="ECO:0000313" key="5">
    <source>
        <dbReference type="EMBL" id="AZZ40516.1"/>
    </source>
</evidence>
<keyword evidence="1" id="KW-0808">Transferase</keyword>
<evidence type="ECO:0000256" key="2">
    <source>
        <dbReference type="ARBA" id="ARBA00022777"/>
    </source>
</evidence>
<dbReference type="InterPro" id="IPR011611">
    <property type="entry name" value="PfkB_dom"/>
</dbReference>
<dbReference type="Pfam" id="PF00294">
    <property type="entry name" value="PfkB"/>
    <property type="match status" value="1"/>
</dbReference>
<evidence type="ECO:0000256" key="1">
    <source>
        <dbReference type="ARBA" id="ARBA00022679"/>
    </source>
</evidence>
<dbReference type="PANTHER" id="PTHR10584">
    <property type="entry name" value="SUGAR KINASE"/>
    <property type="match status" value="1"/>
</dbReference>
<dbReference type="GO" id="GO:0016301">
    <property type="term" value="F:kinase activity"/>
    <property type="evidence" value="ECO:0007669"/>
    <property type="project" value="UniProtKB-KW"/>
</dbReference>
<evidence type="ECO:0000313" key="6">
    <source>
        <dbReference type="Proteomes" id="UP000285875"/>
    </source>
</evidence>
<feature type="domain" description="Carbohydrate kinase PfkB" evidence="4">
    <location>
        <begin position="49"/>
        <end position="359"/>
    </location>
</feature>
<keyword evidence="2 5" id="KW-0418">Kinase</keyword>
<dbReference type="SUPFAM" id="SSF53613">
    <property type="entry name" value="Ribokinase-like"/>
    <property type="match status" value="1"/>
</dbReference>
<dbReference type="InterPro" id="IPR029056">
    <property type="entry name" value="Ribokinase-like"/>
</dbReference>
<proteinExistence type="predicted"/>
<protein>
    <submittedName>
        <fullName evidence="5">Sugar kinase</fullName>
    </submittedName>
</protein>
<feature type="region of interest" description="Disordered" evidence="3">
    <location>
        <begin position="1"/>
        <end position="26"/>
    </location>
</feature>
<dbReference type="InterPro" id="IPR002173">
    <property type="entry name" value="Carboh/pur_kinase_PfkB_CS"/>
</dbReference>
<evidence type="ECO:0000256" key="3">
    <source>
        <dbReference type="SAM" id="MobiDB-lite"/>
    </source>
</evidence>